<evidence type="ECO:0000313" key="2">
    <source>
        <dbReference type="Proteomes" id="UP000536262"/>
    </source>
</evidence>
<gene>
    <name evidence="1" type="ORF">GGR00_005142</name>
</gene>
<accession>A0A7X0FCP8</accession>
<dbReference type="EMBL" id="JACHOU010000022">
    <property type="protein sequence ID" value="MBB6357321.1"/>
    <property type="molecule type" value="Genomic_DNA"/>
</dbReference>
<dbReference type="Pfam" id="PF05284">
    <property type="entry name" value="DUF736"/>
    <property type="match status" value="1"/>
</dbReference>
<protein>
    <submittedName>
        <fullName evidence="1">Uncharacterized protein (DUF736 family)</fullName>
    </submittedName>
</protein>
<organism evidence="1 2">
    <name type="scientific">Aminobacter aganoensis</name>
    <dbReference type="NCBI Taxonomy" id="83264"/>
    <lineage>
        <taxon>Bacteria</taxon>
        <taxon>Pseudomonadati</taxon>
        <taxon>Pseudomonadota</taxon>
        <taxon>Alphaproteobacteria</taxon>
        <taxon>Hyphomicrobiales</taxon>
        <taxon>Phyllobacteriaceae</taxon>
        <taxon>Aminobacter</taxon>
    </lineage>
</organism>
<sequence length="108" mass="11841">MATIGTFKKIGNNEFTGDIATLSVQAKNVRIIPDQRATGENAPSHRVMIGRAEIGAAWAKTSNEGRNYLGLKLDDPSFNAPIYANLFDDEEGDTFSLIWSRPNGRRGD</sequence>
<name>A0A7X0FCP8_9HYPH</name>
<proteinExistence type="predicted"/>
<reference evidence="1 2" key="1">
    <citation type="submission" date="2020-08" db="EMBL/GenBank/DDBJ databases">
        <title>Genomic Encyclopedia of Type Strains, Phase IV (KMG-IV): sequencing the most valuable type-strain genomes for metagenomic binning, comparative biology and taxonomic classification.</title>
        <authorList>
            <person name="Goeker M."/>
        </authorList>
    </citation>
    <scope>NUCLEOTIDE SEQUENCE [LARGE SCALE GENOMIC DNA]</scope>
    <source>
        <strain evidence="1 2">DSM 7051</strain>
    </source>
</reference>
<dbReference type="Proteomes" id="UP000536262">
    <property type="component" value="Unassembled WGS sequence"/>
</dbReference>
<comment type="caution">
    <text evidence="1">The sequence shown here is derived from an EMBL/GenBank/DDBJ whole genome shotgun (WGS) entry which is preliminary data.</text>
</comment>
<dbReference type="InterPro" id="IPR007948">
    <property type="entry name" value="DUF736"/>
</dbReference>
<keyword evidence="2" id="KW-1185">Reference proteome</keyword>
<dbReference type="AlphaFoldDB" id="A0A7X0FCP8"/>
<evidence type="ECO:0000313" key="1">
    <source>
        <dbReference type="EMBL" id="MBB6357321.1"/>
    </source>
</evidence>
<dbReference type="RefSeq" id="WP_184702055.1">
    <property type="nucleotide sequence ID" value="NZ_BAABEG010000004.1"/>
</dbReference>